<protein>
    <submittedName>
        <fullName evidence="1">Putative FMN-binding regulatory protein PaiB</fullName>
    </submittedName>
</protein>
<dbReference type="InterPro" id="IPR007396">
    <property type="entry name" value="TR_PAI2-type"/>
</dbReference>
<gene>
    <name evidence="1" type="ORF">HDA39_008352</name>
</gene>
<accession>A0A7W9JHJ4</accession>
<dbReference type="EMBL" id="JACHMY010000001">
    <property type="protein sequence ID" value="MBB5841618.1"/>
    <property type="molecule type" value="Genomic_DNA"/>
</dbReference>
<evidence type="ECO:0000313" key="1">
    <source>
        <dbReference type="EMBL" id="MBB5841618.1"/>
    </source>
</evidence>
<keyword evidence="2" id="KW-1185">Reference proteome</keyword>
<dbReference type="AlphaFoldDB" id="A0A7W9JHJ4"/>
<evidence type="ECO:0000313" key="2">
    <source>
        <dbReference type="Proteomes" id="UP000549971"/>
    </source>
</evidence>
<dbReference type="Proteomes" id="UP000549971">
    <property type="component" value="Unassembled WGS sequence"/>
</dbReference>
<sequence length="40" mass="4318">MQEADSAQPWSVDDAPAKFVAGQLRAIVGERLMITGSKRS</sequence>
<proteinExistence type="predicted"/>
<reference evidence="1 2" key="1">
    <citation type="submission" date="2020-08" db="EMBL/GenBank/DDBJ databases">
        <title>Sequencing the genomes of 1000 actinobacteria strains.</title>
        <authorList>
            <person name="Klenk H.-P."/>
        </authorList>
    </citation>
    <scope>NUCLEOTIDE SEQUENCE [LARGE SCALE GENOMIC DNA]</scope>
    <source>
        <strain evidence="1 2">DSM 28967</strain>
    </source>
</reference>
<dbReference type="Pfam" id="PF04299">
    <property type="entry name" value="FMN_bind_2"/>
    <property type="match status" value="1"/>
</dbReference>
<comment type="caution">
    <text evidence="1">The sequence shown here is derived from an EMBL/GenBank/DDBJ whole genome shotgun (WGS) entry which is preliminary data.</text>
</comment>
<name>A0A7W9JHJ4_9ACTN</name>
<organism evidence="1 2">
    <name type="scientific">Kribbella italica</name>
    <dbReference type="NCBI Taxonomy" id="1540520"/>
    <lineage>
        <taxon>Bacteria</taxon>
        <taxon>Bacillati</taxon>
        <taxon>Actinomycetota</taxon>
        <taxon>Actinomycetes</taxon>
        <taxon>Propionibacteriales</taxon>
        <taxon>Kribbellaceae</taxon>
        <taxon>Kribbella</taxon>
    </lineage>
</organism>